<accession>A0A7X6BCQ0</accession>
<proteinExistence type="predicted"/>
<evidence type="ECO:0008006" key="3">
    <source>
        <dbReference type="Google" id="ProtNLM"/>
    </source>
</evidence>
<dbReference type="RefSeq" id="WP_125977042.1">
    <property type="nucleotide sequence ID" value="NZ_BAAADY010000002.1"/>
</dbReference>
<dbReference type="Proteomes" id="UP000531251">
    <property type="component" value="Unassembled WGS sequence"/>
</dbReference>
<dbReference type="EMBL" id="JAATJB010000003">
    <property type="protein sequence ID" value="NJB97096.1"/>
    <property type="molecule type" value="Genomic_DNA"/>
</dbReference>
<protein>
    <recommendedName>
        <fullName evidence="3">SapC protein</fullName>
    </recommendedName>
</protein>
<dbReference type="InterPro" id="IPR010836">
    <property type="entry name" value="SapC"/>
</dbReference>
<sequence length="244" mass="26577">MNDQQLVTIDDHRAVRIDRRRGAALGDAVQLCLVVPSEFRQVQNAYPILFQRTPARDGFQAIALFGFAPEENLYLEGDRWDAPYIPLAMATRPFLIGPPPAGGDLAQLHLSAASPRVLAPGDAGYAEASPLFEADGTPSSYLAAVLDGLAQLDRGYRAAPDFFDALERHELLEPVSIRFDDAEGNARHIVDFHGIHEERFAALDGAALGELHRDGHLLPITMALASLANLPLLITRLQRRGADA</sequence>
<name>A0A7X6BCQ0_9SPHN</name>
<comment type="caution">
    <text evidence="1">The sequence shown here is derived from an EMBL/GenBank/DDBJ whole genome shotgun (WGS) entry which is preliminary data.</text>
</comment>
<gene>
    <name evidence="1" type="ORF">GGR89_001402</name>
</gene>
<dbReference type="AlphaFoldDB" id="A0A7X6BCQ0"/>
<keyword evidence="2" id="KW-1185">Reference proteome</keyword>
<dbReference type="Pfam" id="PF07277">
    <property type="entry name" value="SapC"/>
    <property type="match status" value="1"/>
</dbReference>
<evidence type="ECO:0000313" key="1">
    <source>
        <dbReference type="EMBL" id="NJB97096.1"/>
    </source>
</evidence>
<reference evidence="1 2" key="1">
    <citation type="submission" date="2020-03" db="EMBL/GenBank/DDBJ databases">
        <title>Genomic Encyclopedia of Type Strains, Phase IV (KMG-IV): sequencing the most valuable type-strain genomes for metagenomic binning, comparative biology and taxonomic classification.</title>
        <authorList>
            <person name="Goeker M."/>
        </authorList>
    </citation>
    <scope>NUCLEOTIDE SEQUENCE [LARGE SCALE GENOMIC DNA]</scope>
    <source>
        <strain evidence="1 2">DSM 7225</strain>
    </source>
</reference>
<organism evidence="1 2">
    <name type="scientific">Sphingomonas trueperi</name>
    <dbReference type="NCBI Taxonomy" id="53317"/>
    <lineage>
        <taxon>Bacteria</taxon>
        <taxon>Pseudomonadati</taxon>
        <taxon>Pseudomonadota</taxon>
        <taxon>Alphaproteobacteria</taxon>
        <taxon>Sphingomonadales</taxon>
        <taxon>Sphingomonadaceae</taxon>
        <taxon>Sphingomonas</taxon>
    </lineage>
</organism>
<evidence type="ECO:0000313" key="2">
    <source>
        <dbReference type="Proteomes" id="UP000531251"/>
    </source>
</evidence>